<dbReference type="SUPFAM" id="SSF52833">
    <property type="entry name" value="Thioredoxin-like"/>
    <property type="match status" value="1"/>
</dbReference>
<dbReference type="InterPro" id="IPR011990">
    <property type="entry name" value="TPR-like_helical_dom_sf"/>
</dbReference>
<proteinExistence type="inferred from homology"/>
<dbReference type="InterPro" id="IPR013766">
    <property type="entry name" value="Thioredoxin_domain"/>
</dbReference>
<dbReference type="PANTHER" id="PTHR45663">
    <property type="entry name" value="GEO12009P1"/>
    <property type="match status" value="1"/>
</dbReference>
<evidence type="ECO:0000313" key="9">
    <source>
        <dbReference type="Proteomes" id="UP000196581"/>
    </source>
</evidence>
<evidence type="ECO:0000313" key="8">
    <source>
        <dbReference type="EMBL" id="SLM98982.1"/>
    </source>
</evidence>
<dbReference type="Gene3D" id="1.25.40.10">
    <property type="entry name" value="Tetratricopeptide repeat domain"/>
    <property type="match status" value="1"/>
</dbReference>
<comment type="similarity">
    <text evidence="1">Belongs to the thioredoxin family.</text>
</comment>
<organism evidence="8 9">
    <name type="scientific">Brevibacterium yomogidense</name>
    <dbReference type="NCBI Taxonomy" id="946573"/>
    <lineage>
        <taxon>Bacteria</taxon>
        <taxon>Bacillati</taxon>
        <taxon>Actinomycetota</taxon>
        <taxon>Actinomycetes</taxon>
        <taxon>Micrococcales</taxon>
        <taxon>Brevibacteriaceae</taxon>
        <taxon>Brevibacterium</taxon>
    </lineage>
</organism>
<keyword evidence="5" id="KW-0676">Redox-active center</keyword>
<feature type="compositionally biased region" description="Low complexity" evidence="6">
    <location>
        <begin position="18"/>
        <end position="28"/>
    </location>
</feature>
<dbReference type="RefSeq" id="WP_087007781.1">
    <property type="nucleotide sequence ID" value="NZ_FWFF01000017.1"/>
</dbReference>
<dbReference type="GO" id="GO:0006950">
    <property type="term" value="P:response to stress"/>
    <property type="evidence" value="ECO:0007669"/>
    <property type="project" value="UniProtKB-ARBA"/>
</dbReference>
<sequence length="331" mass="34771">MTQSPHDNTAHAGHPEHSGQQSQPGQQGLDLSAVRSRNAPSGDPAAGAGAAPAGGSLPPNAVGVPGLVFDIDEAQFEDLVALSNEVPVIIDLWAEWCEPCKQLSPILERVVESYGGQVVLAKIDVDENPRIQQAFQVQSIPTVVALLKGQPAPLFQGAQPEQQIRQVFDQVIEVAGQQGMTKTAVPLDGAEAPEPGPAHPEALSALESGDFDGAEAIYRAALAEAPADAEAKLGLVRVAMLKRTKDLDPATVLAAASDAPKDIDAALQAADVEVAQGDPEAAFSRLLGLLPTAAPDDKERLRLRLLDLFEVVGAEDSRVVKARGRLMRALF</sequence>
<name>A0A1X6XI67_9MICO</name>
<dbReference type="Proteomes" id="UP000196581">
    <property type="component" value="Unassembled WGS sequence"/>
</dbReference>
<protein>
    <submittedName>
        <fullName evidence="8">Thioredoxin domain-containing protein EC-YbbN</fullName>
    </submittedName>
</protein>
<dbReference type="GO" id="GO:0015035">
    <property type="term" value="F:protein-disulfide reductase activity"/>
    <property type="evidence" value="ECO:0007669"/>
    <property type="project" value="TreeGrafter"/>
</dbReference>
<evidence type="ECO:0000256" key="3">
    <source>
        <dbReference type="ARBA" id="ARBA00022982"/>
    </source>
</evidence>
<keyword evidence="9" id="KW-1185">Reference proteome</keyword>
<feature type="region of interest" description="Disordered" evidence="6">
    <location>
        <begin position="1"/>
        <end position="56"/>
    </location>
</feature>
<dbReference type="PROSITE" id="PS00194">
    <property type="entry name" value="THIOREDOXIN_1"/>
    <property type="match status" value="1"/>
</dbReference>
<feature type="domain" description="Thioredoxin" evidence="7">
    <location>
        <begin position="51"/>
        <end position="173"/>
    </location>
</feature>
<keyword evidence="4" id="KW-1015">Disulfide bond</keyword>
<dbReference type="AlphaFoldDB" id="A0A1X6XI67"/>
<keyword evidence="3" id="KW-0249">Electron transport</keyword>
<reference evidence="9" key="1">
    <citation type="submission" date="2017-02" db="EMBL/GenBank/DDBJ databases">
        <authorList>
            <person name="Dridi B."/>
        </authorList>
    </citation>
    <scope>NUCLEOTIDE SEQUENCE [LARGE SCALE GENOMIC DNA]</scope>
    <source>
        <strain evidence="9">B Co 03.10</strain>
    </source>
</reference>
<gene>
    <name evidence="8" type="ORF">FM105_10045</name>
</gene>
<dbReference type="InterPro" id="IPR036249">
    <property type="entry name" value="Thioredoxin-like_sf"/>
</dbReference>
<dbReference type="Pfam" id="PF14561">
    <property type="entry name" value="TPR_20"/>
    <property type="match status" value="1"/>
</dbReference>
<evidence type="ECO:0000256" key="4">
    <source>
        <dbReference type="ARBA" id="ARBA00023157"/>
    </source>
</evidence>
<evidence type="ECO:0000256" key="2">
    <source>
        <dbReference type="ARBA" id="ARBA00022448"/>
    </source>
</evidence>
<accession>A0A1X6XI67</accession>
<dbReference type="EMBL" id="FWFF01000017">
    <property type="protein sequence ID" value="SLM98982.1"/>
    <property type="molecule type" value="Genomic_DNA"/>
</dbReference>
<dbReference type="CDD" id="cd02956">
    <property type="entry name" value="ybbN"/>
    <property type="match status" value="1"/>
</dbReference>
<evidence type="ECO:0000256" key="6">
    <source>
        <dbReference type="SAM" id="MobiDB-lite"/>
    </source>
</evidence>
<dbReference type="GO" id="GO:0005737">
    <property type="term" value="C:cytoplasm"/>
    <property type="evidence" value="ECO:0007669"/>
    <property type="project" value="TreeGrafter"/>
</dbReference>
<evidence type="ECO:0000256" key="5">
    <source>
        <dbReference type="ARBA" id="ARBA00023284"/>
    </source>
</evidence>
<keyword evidence="2" id="KW-0813">Transport</keyword>
<dbReference type="Pfam" id="PF00085">
    <property type="entry name" value="Thioredoxin"/>
    <property type="match status" value="1"/>
</dbReference>
<feature type="compositionally biased region" description="Low complexity" evidence="6">
    <location>
        <begin position="38"/>
        <end position="56"/>
    </location>
</feature>
<evidence type="ECO:0000259" key="7">
    <source>
        <dbReference type="PROSITE" id="PS51352"/>
    </source>
</evidence>
<dbReference type="PANTHER" id="PTHR45663:SF11">
    <property type="entry name" value="GEO12009P1"/>
    <property type="match status" value="1"/>
</dbReference>
<evidence type="ECO:0000256" key="1">
    <source>
        <dbReference type="ARBA" id="ARBA00008987"/>
    </source>
</evidence>
<dbReference type="Gene3D" id="3.40.30.10">
    <property type="entry name" value="Glutaredoxin"/>
    <property type="match status" value="1"/>
</dbReference>
<dbReference type="PROSITE" id="PS51352">
    <property type="entry name" value="THIOREDOXIN_2"/>
    <property type="match status" value="1"/>
</dbReference>
<dbReference type="Pfam" id="PF14559">
    <property type="entry name" value="TPR_19"/>
    <property type="match status" value="1"/>
</dbReference>
<dbReference type="InterPro" id="IPR017937">
    <property type="entry name" value="Thioredoxin_CS"/>
</dbReference>